<evidence type="ECO:0000313" key="7">
    <source>
        <dbReference type="Proteomes" id="UP001365542"/>
    </source>
</evidence>
<dbReference type="GO" id="GO:0000781">
    <property type="term" value="C:chromosome, telomeric region"/>
    <property type="evidence" value="ECO:0007669"/>
    <property type="project" value="UniProtKB-SubCell"/>
</dbReference>
<evidence type="ECO:0000259" key="5">
    <source>
        <dbReference type="Pfam" id="PF10451"/>
    </source>
</evidence>
<dbReference type="Proteomes" id="UP001365542">
    <property type="component" value="Unassembled WGS sequence"/>
</dbReference>
<dbReference type="AlphaFoldDB" id="A0AAV9XJQ4"/>
<organism evidence="6 7">
    <name type="scientific">Orbilia ellipsospora</name>
    <dbReference type="NCBI Taxonomy" id="2528407"/>
    <lineage>
        <taxon>Eukaryota</taxon>
        <taxon>Fungi</taxon>
        <taxon>Dikarya</taxon>
        <taxon>Ascomycota</taxon>
        <taxon>Pezizomycotina</taxon>
        <taxon>Orbiliomycetes</taxon>
        <taxon>Orbiliales</taxon>
        <taxon>Orbiliaceae</taxon>
        <taxon>Orbilia</taxon>
    </lineage>
</organism>
<keyword evidence="2" id="KW-0158">Chromosome</keyword>
<dbReference type="SUPFAM" id="SSF50249">
    <property type="entry name" value="Nucleic acid-binding proteins"/>
    <property type="match status" value="1"/>
</dbReference>
<reference evidence="6 7" key="1">
    <citation type="submission" date="2019-10" db="EMBL/GenBank/DDBJ databases">
        <authorList>
            <person name="Palmer J.M."/>
        </authorList>
    </citation>
    <scope>NUCLEOTIDE SEQUENCE [LARGE SCALE GENOMIC DNA]</scope>
    <source>
        <strain evidence="6 7">TWF694</strain>
    </source>
</reference>
<dbReference type="CDD" id="cd03524">
    <property type="entry name" value="RPA2_OBF_family"/>
    <property type="match status" value="1"/>
</dbReference>
<protein>
    <recommendedName>
        <fullName evidence="5">CST complex subunit Stn1 N-terminal domain-containing protein</fullName>
    </recommendedName>
</protein>
<proteinExistence type="predicted"/>
<accession>A0AAV9XJQ4</accession>
<feature type="compositionally biased region" description="Low complexity" evidence="4">
    <location>
        <begin position="151"/>
        <end position="161"/>
    </location>
</feature>
<name>A0AAV9XJQ4_9PEZI</name>
<dbReference type="Gene3D" id="2.40.50.140">
    <property type="entry name" value="Nucleic acid-binding proteins"/>
    <property type="match status" value="1"/>
</dbReference>
<dbReference type="InterPro" id="IPR012340">
    <property type="entry name" value="NA-bd_OB-fold"/>
</dbReference>
<evidence type="ECO:0000256" key="2">
    <source>
        <dbReference type="ARBA" id="ARBA00022454"/>
    </source>
</evidence>
<evidence type="ECO:0000313" key="6">
    <source>
        <dbReference type="EMBL" id="KAK6542312.1"/>
    </source>
</evidence>
<evidence type="ECO:0000256" key="4">
    <source>
        <dbReference type="SAM" id="MobiDB-lite"/>
    </source>
</evidence>
<dbReference type="Pfam" id="PF10451">
    <property type="entry name" value="Stn1"/>
    <property type="match status" value="1"/>
</dbReference>
<comment type="caution">
    <text evidence="6">The sequence shown here is derived from an EMBL/GenBank/DDBJ whole genome shotgun (WGS) entry which is preliminary data.</text>
</comment>
<feature type="region of interest" description="Disordered" evidence="4">
    <location>
        <begin position="147"/>
        <end position="167"/>
    </location>
</feature>
<sequence>MDPPRRRQVNRAETYKKWVKLHLADITASLASYNEYAPESIFFYDGQHPIRWVYIVGTVIGVEEQERRMVFTIDDGSGQTMNAVAQRHATTNTVNGVKNVPKLHSTVKVKGQLELYHGAWQLKLLELETDLSLEAQVKFWKEANETHDRLSSSAVSSTSSNSKKRKN</sequence>
<keyword evidence="3" id="KW-0779">Telomere</keyword>
<dbReference type="EMBL" id="JAVHJO010000002">
    <property type="protein sequence ID" value="KAK6542312.1"/>
    <property type="molecule type" value="Genomic_DNA"/>
</dbReference>
<keyword evidence="7" id="KW-1185">Reference proteome</keyword>
<evidence type="ECO:0000256" key="1">
    <source>
        <dbReference type="ARBA" id="ARBA00004574"/>
    </source>
</evidence>
<feature type="domain" description="CST complex subunit Stn1 N-terminal" evidence="5">
    <location>
        <begin position="22"/>
        <end position="150"/>
    </location>
</feature>
<dbReference type="InterPro" id="IPR018856">
    <property type="entry name" value="Stn1_N"/>
</dbReference>
<evidence type="ECO:0000256" key="3">
    <source>
        <dbReference type="ARBA" id="ARBA00022895"/>
    </source>
</evidence>
<gene>
    <name evidence="6" type="ORF">TWF694_006272</name>
</gene>
<comment type="subcellular location">
    <subcellularLocation>
        <location evidence="1">Chromosome</location>
        <location evidence="1">Telomere</location>
    </subcellularLocation>
</comment>